<sequence>MSQFQNLSVLILIKVTKRIKNIHNQEFRQLYSMRVLFLGFNIFFLLFSKSMKSYFTKIFFEELIKK</sequence>
<protein>
    <submittedName>
        <fullName evidence="2">Uncharacterized protein</fullName>
    </submittedName>
</protein>
<name>A0A1U7GT05_9CYAN</name>
<keyword evidence="3" id="KW-1185">Reference proteome</keyword>
<accession>A0A1U7GT05</accession>
<dbReference type="Proteomes" id="UP000186391">
    <property type="component" value="Unassembled WGS sequence"/>
</dbReference>
<dbReference type="EMBL" id="MRCA01000026">
    <property type="protein sequence ID" value="OKH10949.1"/>
    <property type="molecule type" value="Genomic_DNA"/>
</dbReference>
<keyword evidence="1" id="KW-0812">Transmembrane</keyword>
<proteinExistence type="predicted"/>
<keyword evidence="1" id="KW-0472">Membrane</keyword>
<evidence type="ECO:0000313" key="2">
    <source>
        <dbReference type="EMBL" id="OKH10949.1"/>
    </source>
</evidence>
<feature type="transmembrane region" description="Helical" evidence="1">
    <location>
        <begin position="30"/>
        <end position="47"/>
    </location>
</feature>
<organism evidence="2 3">
    <name type="scientific">Fischerella major NIES-592</name>
    <dbReference type="NCBI Taxonomy" id="210994"/>
    <lineage>
        <taxon>Bacteria</taxon>
        <taxon>Bacillati</taxon>
        <taxon>Cyanobacteriota</taxon>
        <taxon>Cyanophyceae</taxon>
        <taxon>Nostocales</taxon>
        <taxon>Hapalosiphonaceae</taxon>
        <taxon>Fischerella</taxon>
    </lineage>
</organism>
<comment type="caution">
    <text evidence="2">The sequence shown here is derived from an EMBL/GenBank/DDBJ whole genome shotgun (WGS) entry which is preliminary data.</text>
</comment>
<gene>
    <name evidence="2" type="ORF">NIES592_23400</name>
</gene>
<keyword evidence="1" id="KW-1133">Transmembrane helix</keyword>
<evidence type="ECO:0000256" key="1">
    <source>
        <dbReference type="SAM" id="Phobius"/>
    </source>
</evidence>
<dbReference type="AlphaFoldDB" id="A0A1U7GT05"/>
<evidence type="ECO:0000313" key="3">
    <source>
        <dbReference type="Proteomes" id="UP000186391"/>
    </source>
</evidence>
<reference evidence="2 3" key="1">
    <citation type="submission" date="2016-11" db="EMBL/GenBank/DDBJ databases">
        <title>Draft Genome Sequences of Nine Cyanobacterial Strains from Diverse Habitats.</title>
        <authorList>
            <person name="Zhu T."/>
            <person name="Hou S."/>
            <person name="Lu X."/>
            <person name="Hess W.R."/>
        </authorList>
    </citation>
    <scope>NUCLEOTIDE SEQUENCE [LARGE SCALE GENOMIC DNA]</scope>
    <source>
        <strain evidence="2 3">NIES-592</strain>
    </source>
</reference>